<accession>A0A423Q2R9</accession>
<organism evidence="2 3">
    <name type="scientific">Salinisphaera japonica YTM-1</name>
    <dbReference type="NCBI Taxonomy" id="1209778"/>
    <lineage>
        <taxon>Bacteria</taxon>
        <taxon>Pseudomonadati</taxon>
        <taxon>Pseudomonadota</taxon>
        <taxon>Gammaproteobacteria</taxon>
        <taxon>Salinisphaerales</taxon>
        <taxon>Salinisphaeraceae</taxon>
        <taxon>Salinisphaera</taxon>
    </lineage>
</organism>
<protein>
    <submittedName>
        <fullName evidence="2">Uncharacterized protein</fullName>
    </submittedName>
</protein>
<proteinExistence type="predicted"/>
<gene>
    <name evidence="2" type="ORF">SAJA_00085</name>
</gene>
<dbReference type="EMBL" id="AYKG01000001">
    <property type="protein sequence ID" value="ROO32895.1"/>
    <property type="molecule type" value="Genomic_DNA"/>
</dbReference>
<evidence type="ECO:0000313" key="3">
    <source>
        <dbReference type="Proteomes" id="UP000285310"/>
    </source>
</evidence>
<reference evidence="2 3" key="1">
    <citation type="submission" date="2013-10" db="EMBL/GenBank/DDBJ databases">
        <title>Salinisphaera japonica YTM-1 Genome Sequencing.</title>
        <authorList>
            <person name="Lai Q."/>
            <person name="Li C."/>
            <person name="Shao Z."/>
        </authorList>
    </citation>
    <scope>NUCLEOTIDE SEQUENCE [LARGE SCALE GENOMIC DNA]</scope>
    <source>
        <strain evidence="2 3">YTM-1</strain>
    </source>
</reference>
<keyword evidence="1" id="KW-1133">Transmembrane helix</keyword>
<name>A0A423Q2R9_9GAMM</name>
<dbReference type="InParanoid" id="A0A423Q2R9"/>
<keyword evidence="1" id="KW-0472">Membrane</keyword>
<keyword evidence="1" id="KW-0812">Transmembrane</keyword>
<feature type="transmembrane region" description="Helical" evidence="1">
    <location>
        <begin position="20"/>
        <end position="39"/>
    </location>
</feature>
<evidence type="ECO:0000313" key="2">
    <source>
        <dbReference type="EMBL" id="ROO32895.1"/>
    </source>
</evidence>
<sequence length="99" mass="11297">MPLRYRRRNKERIKEEIGTLRLVLVAAIGIDATLIGQLFKAFRSSDADPARYDSLWSFVSVWFFSFETLIVLAVEIALLATVVLSLRIRSLLQQLEGIT</sequence>
<dbReference type="RefSeq" id="WP_123656617.1">
    <property type="nucleotide sequence ID" value="NZ_AYKG01000001.1"/>
</dbReference>
<dbReference type="AlphaFoldDB" id="A0A423Q2R9"/>
<comment type="caution">
    <text evidence="2">The sequence shown here is derived from an EMBL/GenBank/DDBJ whole genome shotgun (WGS) entry which is preliminary data.</text>
</comment>
<feature type="transmembrane region" description="Helical" evidence="1">
    <location>
        <begin position="59"/>
        <end position="86"/>
    </location>
</feature>
<evidence type="ECO:0000256" key="1">
    <source>
        <dbReference type="SAM" id="Phobius"/>
    </source>
</evidence>
<keyword evidence="3" id="KW-1185">Reference proteome</keyword>
<dbReference type="Proteomes" id="UP000285310">
    <property type="component" value="Unassembled WGS sequence"/>
</dbReference>